<feature type="transmembrane region" description="Helical" evidence="3">
    <location>
        <begin position="128"/>
        <end position="150"/>
    </location>
</feature>
<dbReference type="CDD" id="cd06530">
    <property type="entry name" value="S26_SPase_I"/>
    <property type="match status" value="1"/>
</dbReference>
<name>A0A1G1W8G5_9BACT</name>
<dbReference type="GO" id="GO:0009003">
    <property type="term" value="F:signal peptidase activity"/>
    <property type="evidence" value="ECO:0007669"/>
    <property type="project" value="UniProtKB-EC"/>
</dbReference>
<keyword evidence="3" id="KW-0812">Transmembrane</keyword>
<keyword evidence="3" id="KW-1133">Transmembrane helix</keyword>
<evidence type="ECO:0000313" key="5">
    <source>
        <dbReference type="EMBL" id="OGY23969.1"/>
    </source>
</evidence>
<organism evidence="5 6">
    <name type="scientific">Candidatus Woykebacteria bacterium RBG_13_40_7b</name>
    <dbReference type="NCBI Taxonomy" id="1802594"/>
    <lineage>
        <taxon>Bacteria</taxon>
        <taxon>Candidatus Woykeibacteriota</taxon>
    </lineage>
</organism>
<dbReference type="NCBIfam" id="TIGR02228">
    <property type="entry name" value="sigpep_I_arch"/>
    <property type="match status" value="1"/>
</dbReference>
<evidence type="ECO:0000259" key="4">
    <source>
        <dbReference type="PROSITE" id="PS51841"/>
    </source>
</evidence>
<protein>
    <recommendedName>
        <fullName evidence="1">Signal peptidase I</fullName>
        <ecNumber evidence="1">3.4.21.89</ecNumber>
    </recommendedName>
</protein>
<dbReference type="GO" id="GO:0006465">
    <property type="term" value="P:signal peptide processing"/>
    <property type="evidence" value="ECO:0007669"/>
    <property type="project" value="UniProtKB-UniRule"/>
</dbReference>
<dbReference type="InterPro" id="IPR001322">
    <property type="entry name" value="Lamin_tail_dom"/>
</dbReference>
<reference evidence="5 6" key="1">
    <citation type="journal article" date="2016" name="Nat. Commun.">
        <title>Thousands of microbial genomes shed light on interconnected biogeochemical processes in an aquifer system.</title>
        <authorList>
            <person name="Anantharaman K."/>
            <person name="Brown C.T."/>
            <person name="Hug L.A."/>
            <person name="Sharon I."/>
            <person name="Castelle C.J."/>
            <person name="Probst A.J."/>
            <person name="Thomas B.C."/>
            <person name="Singh A."/>
            <person name="Wilkins M.J."/>
            <person name="Karaoz U."/>
            <person name="Brodie E.L."/>
            <person name="Williams K.H."/>
            <person name="Hubbard S.S."/>
            <person name="Banfield J.F."/>
        </authorList>
    </citation>
    <scope>NUCLEOTIDE SEQUENCE [LARGE SCALE GENOMIC DNA]</scope>
</reference>
<evidence type="ECO:0000256" key="1">
    <source>
        <dbReference type="NCBIfam" id="TIGR02228"/>
    </source>
</evidence>
<dbReference type="SUPFAM" id="SSF74853">
    <property type="entry name" value="Lamin A/C globular tail domain"/>
    <property type="match status" value="1"/>
</dbReference>
<feature type="compositionally biased region" description="Low complexity" evidence="2">
    <location>
        <begin position="382"/>
        <end position="396"/>
    </location>
</feature>
<accession>A0A1G1W8G5</accession>
<gene>
    <name evidence="5" type="ORF">A2Y57_00655</name>
</gene>
<dbReference type="Proteomes" id="UP000177103">
    <property type="component" value="Unassembled WGS sequence"/>
</dbReference>
<dbReference type="EC" id="3.4.21.89" evidence="1"/>
<dbReference type="EMBL" id="MHCQ01000034">
    <property type="protein sequence ID" value="OGY23969.1"/>
    <property type="molecule type" value="Genomic_DNA"/>
</dbReference>
<dbReference type="PROSITE" id="PS51841">
    <property type="entry name" value="LTD"/>
    <property type="match status" value="1"/>
</dbReference>
<dbReference type="InterPro" id="IPR001733">
    <property type="entry name" value="Peptidase_S26B"/>
</dbReference>
<sequence>MVIVLVAIAVNIKLPQGYKLLVVQSGSMEPSIPVGSIVLTKPTADFLSPIPSARFEKGDVITYGAGNVFVSHRVEEVIKEEGGFFYKTKGDANKDVDQKLVAEKDALGKATLTVPYLGRFVNFAKTPLGFLLMIIIPSLYVIFSELLVIISELRKVRSKIPASGIALPVVLIFASGLYFINGTSAYFSATEQSNDNIFQAAPIFTNHVVISEVQIKGTTGNIDHDFIELYNPTNTAINLNGHRLVRRTGTGTTDVNVKIFNNSHTIPAHGFFLWASSVDSTFPSSIGANVSTTDGLGGNASVALRLGSLDTGTIIDALSWSNNVVALVEGSKFSSVPDSGQSIERKALSASTSTSMISSGADEFKGNGFDSDDNAADFILRPSSQPQNSSSSTETL</sequence>
<dbReference type="GO" id="GO:0004252">
    <property type="term" value="F:serine-type endopeptidase activity"/>
    <property type="evidence" value="ECO:0007669"/>
    <property type="project" value="UniProtKB-UniRule"/>
</dbReference>
<keyword evidence="3" id="KW-0472">Membrane</keyword>
<dbReference type="InterPro" id="IPR019533">
    <property type="entry name" value="Peptidase_S26"/>
</dbReference>
<comment type="caution">
    <text evidence="5">The sequence shown here is derived from an EMBL/GenBank/DDBJ whole genome shotgun (WGS) entry which is preliminary data.</text>
</comment>
<dbReference type="InterPro" id="IPR036415">
    <property type="entry name" value="Lamin_tail_dom_sf"/>
</dbReference>
<feature type="transmembrane region" description="Helical" evidence="3">
    <location>
        <begin position="162"/>
        <end position="180"/>
    </location>
</feature>
<evidence type="ECO:0000256" key="2">
    <source>
        <dbReference type="SAM" id="MobiDB-lite"/>
    </source>
</evidence>
<proteinExistence type="predicted"/>
<evidence type="ECO:0000256" key="3">
    <source>
        <dbReference type="SAM" id="Phobius"/>
    </source>
</evidence>
<evidence type="ECO:0000313" key="6">
    <source>
        <dbReference type="Proteomes" id="UP000177103"/>
    </source>
</evidence>
<feature type="region of interest" description="Disordered" evidence="2">
    <location>
        <begin position="352"/>
        <end position="396"/>
    </location>
</feature>
<dbReference type="AlphaFoldDB" id="A0A1G1W8G5"/>
<dbReference type="GO" id="GO:0016020">
    <property type="term" value="C:membrane"/>
    <property type="evidence" value="ECO:0007669"/>
    <property type="project" value="UniProtKB-UniRule"/>
</dbReference>
<dbReference type="Pfam" id="PF00932">
    <property type="entry name" value="LTD"/>
    <property type="match status" value="1"/>
</dbReference>
<dbReference type="Gene3D" id="2.60.40.1260">
    <property type="entry name" value="Lamin Tail domain"/>
    <property type="match status" value="1"/>
</dbReference>
<feature type="domain" description="LTD" evidence="4">
    <location>
        <begin position="196"/>
        <end position="322"/>
    </location>
</feature>